<dbReference type="InterPro" id="IPR003018">
    <property type="entry name" value="GAF"/>
</dbReference>
<organism evidence="6 7">
    <name type="scientific">Nocardioides taihuensis</name>
    <dbReference type="NCBI Taxonomy" id="1835606"/>
    <lineage>
        <taxon>Bacteria</taxon>
        <taxon>Bacillati</taxon>
        <taxon>Actinomycetota</taxon>
        <taxon>Actinomycetes</taxon>
        <taxon>Propionibacteriales</taxon>
        <taxon>Nocardioidaceae</taxon>
        <taxon>Nocardioides</taxon>
    </lineage>
</organism>
<dbReference type="SUPFAM" id="SSF52172">
    <property type="entry name" value="CheY-like"/>
    <property type="match status" value="1"/>
</dbReference>
<comment type="caution">
    <text evidence="6">The sequence shown here is derived from an EMBL/GenBank/DDBJ whole genome shotgun (WGS) entry which is preliminary data.</text>
</comment>
<keyword evidence="2" id="KW-0418">Kinase</keyword>
<dbReference type="Gene3D" id="3.30.450.40">
    <property type="match status" value="1"/>
</dbReference>
<dbReference type="SMART" id="SM01012">
    <property type="entry name" value="ANTAR"/>
    <property type="match status" value="1"/>
</dbReference>
<keyword evidence="7" id="KW-1185">Reference proteome</keyword>
<evidence type="ECO:0000256" key="3">
    <source>
        <dbReference type="ARBA" id="ARBA00023015"/>
    </source>
</evidence>
<reference evidence="7" key="1">
    <citation type="journal article" date="2019" name="Int. J. Syst. Evol. Microbiol.">
        <title>The Global Catalogue of Microorganisms (GCM) 10K type strain sequencing project: providing services to taxonomists for standard genome sequencing and annotation.</title>
        <authorList>
            <consortium name="The Broad Institute Genomics Platform"/>
            <consortium name="The Broad Institute Genome Sequencing Center for Infectious Disease"/>
            <person name="Wu L."/>
            <person name="Ma J."/>
        </authorList>
    </citation>
    <scope>NUCLEOTIDE SEQUENCE [LARGE SCALE GENOMIC DNA]</scope>
    <source>
        <strain evidence="7">DFY41</strain>
    </source>
</reference>
<dbReference type="Gene3D" id="1.10.10.10">
    <property type="entry name" value="Winged helix-like DNA-binding domain superfamily/Winged helix DNA-binding domain"/>
    <property type="match status" value="1"/>
</dbReference>
<evidence type="ECO:0000256" key="2">
    <source>
        <dbReference type="ARBA" id="ARBA00022777"/>
    </source>
</evidence>
<dbReference type="Proteomes" id="UP001596087">
    <property type="component" value="Unassembled WGS sequence"/>
</dbReference>
<keyword evidence="4" id="KW-0804">Transcription</keyword>
<dbReference type="InterPro" id="IPR036388">
    <property type="entry name" value="WH-like_DNA-bd_sf"/>
</dbReference>
<dbReference type="InterPro" id="IPR029016">
    <property type="entry name" value="GAF-like_dom_sf"/>
</dbReference>
<dbReference type="Pfam" id="PF01590">
    <property type="entry name" value="GAF"/>
    <property type="match status" value="1"/>
</dbReference>
<keyword evidence="1" id="KW-0808">Transferase</keyword>
<name>A0ABW0BD86_9ACTN</name>
<evidence type="ECO:0000313" key="6">
    <source>
        <dbReference type="EMBL" id="MFC5175260.1"/>
    </source>
</evidence>
<proteinExistence type="predicted"/>
<protein>
    <submittedName>
        <fullName evidence="6">ANTAR domain-containing protein</fullName>
    </submittedName>
</protein>
<evidence type="ECO:0000256" key="1">
    <source>
        <dbReference type="ARBA" id="ARBA00022679"/>
    </source>
</evidence>
<evidence type="ECO:0000313" key="7">
    <source>
        <dbReference type="Proteomes" id="UP001596087"/>
    </source>
</evidence>
<keyword evidence="3" id="KW-0805">Transcription regulation</keyword>
<gene>
    <name evidence="6" type="ORF">ACFPGP_01170</name>
</gene>
<sequence>MTDGYQALIRITDFAMNLTEAPETQSVYDGLTTVLQDLLGITSVLLLDTDGRLLSMASVEPLTVAQVEMLRRLVTSGLEIADDDALTEADLPQRVPDGDDFGREAAAHGIRSLAIVPLRIEGSHTAFVCLCSQEPHDWADLEIGCAQCLTAITGAFSAASIRLGRQTVLAAQLQHALGARVVVEQAKGVLAASEGIGVGEAFEQMRQMARTRGVSVRAVADAVVNTGLRPGSAD</sequence>
<dbReference type="Pfam" id="PF03861">
    <property type="entry name" value="ANTAR"/>
    <property type="match status" value="1"/>
</dbReference>
<dbReference type="SUPFAM" id="SSF55781">
    <property type="entry name" value="GAF domain-like"/>
    <property type="match status" value="1"/>
</dbReference>
<dbReference type="InterPro" id="IPR011006">
    <property type="entry name" value="CheY-like_superfamily"/>
</dbReference>
<feature type="domain" description="ANTAR" evidence="5">
    <location>
        <begin position="163"/>
        <end position="224"/>
    </location>
</feature>
<evidence type="ECO:0000259" key="5">
    <source>
        <dbReference type="PROSITE" id="PS50921"/>
    </source>
</evidence>
<dbReference type="EMBL" id="JBHSKD010000002">
    <property type="protein sequence ID" value="MFC5175260.1"/>
    <property type="molecule type" value="Genomic_DNA"/>
</dbReference>
<dbReference type="PROSITE" id="PS50921">
    <property type="entry name" value="ANTAR"/>
    <property type="match status" value="1"/>
</dbReference>
<evidence type="ECO:0000256" key="4">
    <source>
        <dbReference type="ARBA" id="ARBA00023163"/>
    </source>
</evidence>
<dbReference type="RefSeq" id="WP_378585740.1">
    <property type="nucleotide sequence ID" value="NZ_JBHSKD010000002.1"/>
</dbReference>
<accession>A0ABW0BD86</accession>
<dbReference type="InterPro" id="IPR005561">
    <property type="entry name" value="ANTAR"/>
</dbReference>